<evidence type="ECO:0000313" key="18">
    <source>
        <dbReference type="Proteomes" id="UP000257109"/>
    </source>
</evidence>
<evidence type="ECO:0000256" key="1">
    <source>
        <dbReference type="ARBA" id="ARBA00002180"/>
    </source>
</evidence>
<evidence type="ECO:0000259" key="16">
    <source>
        <dbReference type="PROSITE" id="PS50994"/>
    </source>
</evidence>
<dbReference type="GO" id="GO:0008233">
    <property type="term" value="F:peptidase activity"/>
    <property type="evidence" value="ECO:0007669"/>
    <property type="project" value="UniProtKB-KW"/>
</dbReference>
<dbReference type="Pfam" id="PF22936">
    <property type="entry name" value="Pol_BBD"/>
    <property type="match status" value="1"/>
</dbReference>
<gene>
    <name evidence="17" type="ORF">CR513_58386</name>
</gene>
<evidence type="ECO:0000256" key="10">
    <source>
        <dbReference type="ARBA" id="ARBA00022842"/>
    </source>
</evidence>
<evidence type="ECO:0000256" key="15">
    <source>
        <dbReference type="ARBA" id="ARBA00023172"/>
    </source>
</evidence>
<name>A0A371EB01_MUCPR</name>
<keyword evidence="14" id="KW-0917">Virion maturation</keyword>
<dbReference type="InterPro" id="IPR054722">
    <property type="entry name" value="PolX-like_BBD"/>
</dbReference>
<keyword evidence="18" id="KW-1185">Reference proteome</keyword>
<evidence type="ECO:0000256" key="6">
    <source>
        <dbReference type="ARBA" id="ARBA00022741"/>
    </source>
</evidence>
<dbReference type="Pfam" id="PF00665">
    <property type="entry name" value="rve"/>
    <property type="match status" value="1"/>
</dbReference>
<evidence type="ECO:0000256" key="5">
    <source>
        <dbReference type="ARBA" id="ARBA00022723"/>
    </source>
</evidence>
<keyword evidence="10" id="KW-0460">Magnesium</keyword>
<dbReference type="InterPro" id="IPR036397">
    <property type="entry name" value="RNaseH_sf"/>
</dbReference>
<dbReference type="GO" id="GO:0003964">
    <property type="term" value="F:RNA-directed DNA polymerase activity"/>
    <property type="evidence" value="ECO:0007669"/>
    <property type="project" value="UniProtKB-KW"/>
</dbReference>
<keyword evidence="7" id="KW-0255">Endonuclease</keyword>
<sequence length="210" mass="24611">MAIISNVLYVPTMKHNLLSLRQLSKKGFSMKLNCNVLNMFDEKQRLILRAPLFVNRTFLQIVDTPCLAIGEPLLGKDHMVIGLPSIKPIEKASNLKMCLIEVTSMRGNKYFVSFVDEYTRKLWIFLIVRKIEVLSIFQNFKKLIENQSRKHIKILRIDEGDEYTSRQFEDFCDKNKIIHEEKQDFVKHNKKNDQVKTVVKQSLGKNDEHN</sequence>
<evidence type="ECO:0000256" key="2">
    <source>
        <dbReference type="ARBA" id="ARBA00022612"/>
    </source>
</evidence>
<dbReference type="PROSITE" id="PS50994">
    <property type="entry name" value="INTEGRASE"/>
    <property type="match status" value="1"/>
</dbReference>
<keyword evidence="13" id="KW-0548">Nucleotidyltransferase</keyword>
<comment type="function">
    <text evidence="1">The aspartyl protease (PR) mediates the proteolytic cleavages of the Gag and Gag-Pol polyproteins after assembly of the VLP.</text>
</comment>
<keyword evidence="3" id="KW-0645">Protease</keyword>
<keyword evidence="13" id="KW-0808">Transferase</keyword>
<dbReference type="GO" id="GO:0003676">
    <property type="term" value="F:nucleic acid binding"/>
    <property type="evidence" value="ECO:0007669"/>
    <property type="project" value="InterPro"/>
</dbReference>
<evidence type="ECO:0000313" key="17">
    <source>
        <dbReference type="EMBL" id="RDX63210.1"/>
    </source>
</evidence>
<reference evidence="17" key="1">
    <citation type="submission" date="2018-05" db="EMBL/GenBank/DDBJ databases">
        <title>Draft genome of Mucuna pruriens seed.</title>
        <authorList>
            <person name="Nnadi N.E."/>
            <person name="Vos R."/>
            <person name="Hasami M.H."/>
            <person name="Devisetty U.K."/>
            <person name="Aguiy J.C."/>
        </authorList>
    </citation>
    <scope>NUCLEOTIDE SEQUENCE [LARGE SCALE GENOMIC DNA]</scope>
    <source>
        <strain evidence="17">JCA_2017</strain>
    </source>
</reference>
<keyword evidence="8" id="KW-0378">Hydrolase</keyword>
<dbReference type="InterPro" id="IPR001584">
    <property type="entry name" value="Integrase_cat-core"/>
</dbReference>
<dbReference type="SUPFAM" id="SSF53098">
    <property type="entry name" value="Ribonuclease H-like"/>
    <property type="match status" value="1"/>
</dbReference>
<keyword evidence="5" id="KW-0479">Metal-binding</keyword>
<evidence type="ECO:0000256" key="8">
    <source>
        <dbReference type="ARBA" id="ARBA00022801"/>
    </source>
</evidence>
<comment type="caution">
    <text evidence="17">The sequence shown here is derived from an EMBL/GenBank/DDBJ whole genome shotgun (WGS) entry which is preliminary data.</text>
</comment>
<keyword evidence="4" id="KW-0540">Nuclease</keyword>
<keyword evidence="9" id="KW-0067">ATP-binding</keyword>
<keyword evidence="12" id="KW-0695">RNA-directed DNA polymerase</keyword>
<feature type="domain" description="Integrase catalytic" evidence="16">
    <location>
        <begin position="84"/>
        <end position="210"/>
    </location>
</feature>
<keyword evidence="11" id="KW-0229">DNA integration</keyword>
<dbReference type="Gene3D" id="3.30.420.10">
    <property type="entry name" value="Ribonuclease H-like superfamily/Ribonuclease H"/>
    <property type="match status" value="1"/>
</dbReference>
<dbReference type="GO" id="GO:0015074">
    <property type="term" value="P:DNA integration"/>
    <property type="evidence" value="ECO:0007669"/>
    <property type="project" value="UniProtKB-KW"/>
</dbReference>
<dbReference type="AlphaFoldDB" id="A0A371EB01"/>
<dbReference type="GO" id="GO:0005524">
    <property type="term" value="F:ATP binding"/>
    <property type="evidence" value="ECO:0007669"/>
    <property type="project" value="UniProtKB-KW"/>
</dbReference>
<evidence type="ECO:0000256" key="9">
    <source>
        <dbReference type="ARBA" id="ARBA00022840"/>
    </source>
</evidence>
<evidence type="ECO:0000256" key="3">
    <source>
        <dbReference type="ARBA" id="ARBA00022670"/>
    </source>
</evidence>
<keyword evidence="13" id="KW-0239">DNA-directed DNA polymerase</keyword>
<dbReference type="GO" id="GO:0006310">
    <property type="term" value="P:DNA recombination"/>
    <property type="evidence" value="ECO:0007669"/>
    <property type="project" value="UniProtKB-KW"/>
</dbReference>
<evidence type="ECO:0000256" key="13">
    <source>
        <dbReference type="ARBA" id="ARBA00022932"/>
    </source>
</evidence>
<dbReference type="GO" id="GO:0006508">
    <property type="term" value="P:proteolysis"/>
    <property type="evidence" value="ECO:0007669"/>
    <property type="project" value="UniProtKB-KW"/>
</dbReference>
<dbReference type="PANTHER" id="PTHR42648">
    <property type="entry name" value="TRANSPOSASE, PUTATIVE-RELATED"/>
    <property type="match status" value="1"/>
</dbReference>
<evidence type="ECO:0000256" key="7">
    <source>
        <dbReference type="ARBA" id="ARBA00022759"/>
    </source>
</evidence>
<proteinExistence type="predicted"/>
<organism evidence="17 18">
    <name type="scientific">Mucuna pruriens</name>
    <name type="common">Velvet bean</name>
    <name type="synonym">Dolichos pruriens</name>
    <dbReference type="NCBI Taxonomy" id="157652"/>
    <lineage>
        <taxon>Eukaryota</taxon>
        <taxon>Viridiplantae</taxon>
        <taxon>Streptophyta</taxon>
        <taxon>Embryophyta</taxon>
        <taxon>Tracheophyta</taxon>
        <taxon>Spermatophyta</taxon>
        <taxon>Magnoliopsida</taxon>
        <taxon>eudicotyledons</taxon>
        <taxon>Gunneridae</taxon>
        <taxon>Pentapetalae</taxon>
        <taxon>rosids</taxon>
        <taxon>fabids</taxon>
        <taxon>Fabales</taxon>
        <taxon>Fabaceae</taxon>
        <taxon>Papilionoideae</taxon>
        <taxon>50 kb inversion clade</taxon>
        <taxon>NPAAA clade</taxon>
        <taxon>indigoferoid/millettioid clade</taxon>
        <taxon>Phaseoleae</taxon>
        <taxon>Mucuna</taxon>
    </lineage>
</organism>
<dbReference type="PANTHER" id="PTHR42648:SF11">
    <property type="entry name" value="TRANSPOSON TY4-P GAG-POL POLYPROTEIN"/>
    <property type="match status" value="1"/>
</dbReference>
<dbReference type="OrthoDB" id="1935865at2759"/>
<dbReference type="STRING" id="157652.A0A371EB01"/>
<evidence type="ECO:0000256" key="14">
    <source>
        <dbReference type="ARBA" id="ARBA00023113"/>
    </source>
</evidence>
<dbReference type="InterPro" id="IPR039537">
    <property type="entry name" value="Retrotran_Ty1/copia-like"/>
</dbReference>
<evidence type="ECO:0000256" key="4">
    <source>
        <dbReference type="ARBA" id="ARBA00022722"/>
    </source>
</evidence>
<feature type="non-terminal residue" evidence="17">
    <location>
        <position position="1"/>
    </location>
</feature>
<protein>
    <recommendedName>
        <fullName evidence="16">Integrase catalytic domain-containing protein</fullName>
    </recommendedName>
</protein>
<keyword evidence="6" id="KW-0547">Nucleotide-binding</keyword>
<evidence type="ECO:0000256" key="11">
    <source>
        <dbReference type="ARBA" id="ARBA00022908"/>
    </source>
</evidence>
<dbReference type="GO" id="GO:0046872">
    <property type="term" value="F:metal ion binding"/>
    <property type="evidence" value="ECO:0007669"/>
    <property type="project" value="UniProtKB-KW"/>
</dbReference>
<accession>A0A371EB01</accession>
<keyword evidence="2" id="KW-1188">Viral release from host cell</keyword>
<dbReference type="Proteomes" id="UP000257109">
    <property type="component" value="Unassembled WGS sequence"/>
</dbReference>
<dbReference type="InterPro" id="IPR012337">
    <property type="entry name" value="RNaseH-like_sf"/>
</dbReference>
<keyword evidence="15" id="KW-0233">DNA recombination</keyword>
<dbReference type="GO" id="GO:0003887">
    <property type="term" value="F:DNA-directed DNA polymerase activity"/>
    <property type="evidence" value="ECO:0007669"/>
    <property type="project" value="UniProtKB-KW"/>
</dbReference>
<evidence type="ECO:0000256" key="12">
    <source>
        <dbReference type="ARBA" id="ARBA00022918"/>
    </source>
</evidence>
<dbReference type="EMBL" id="QJKJ01015027">
    <property type="protein sequence ID" value="RDX63210.1"/>
    <property type="molecule type" value="Genomic_DNA"/>
</dbReference>
<dbReference type="GO" id="GO:0004519">
    <property type="term" value="F:endonuclease activity"/>
    <property type="evidence" value="ECO:0007669"/>
    <property type="project" value="UniProtKB-KW"/>
</dbReference>